<keyword evidence="2" id="KW-1185">Reference proteome</keyword>
<sequence>MYERSARDFLAQHPLPTLLAEEKMFYNSVPDQRCLILITAINAQSLAVDSEDNIINRSDYLAISETWMENSMPVNVPGF</sequence>
<evidence type="ECO:0000313" key="1">
    <source>
        <dbReference type="EMBL" id="GFQ65700.1"/>
    </source>
</evidence>
<accession>A0A8X6HUX1</accession>
<dbReference type="EMBL" id="BMAO01030096">
    <property type="protein sequence ID" value="GFQ65700.1"/>
    <property type="molecule type" value="Genomic_DNA"/>
</dbReference>
<dbReference type="AlphaFoldDB" id="A0A8X6HUX1"/>
<comment type="caution">
    <text evidence="1">The sequence shown here is derived from an EMBL/GenBank/DDBJ whole genome shotgun (WGS) entry which is preliminary data.</text>
</comment>
<reference evidence="1" key="1">
    <citation type="submission" date="2020-07" db="EMBL/GenBank/DDBJ databases">
        <title>Multicomponent nature underlies the extraordinary mechanical properties of spider dragline silk.</title>
        <authorList>
            <person name="Kono N."/>
            <person name="Nakamura H."/>
            <person name="Mori M."/>
            <person name="Yoshida Y."/>
            <person name="Ohtoshi R."/>
            <person name="Malay A.D."/>
            <person name="Moran D.A.P."/>
            <person name="Tomita M."/>
            <person name="Numata K."/>
            <person name="Arakawa K."/>
        </authorList>
    </citation>
    <scope>NUCLEOTIDE SEQUENCE</scope>
</reference>
<evidence type="ECO:0000313" key="2">
    <source>
        <dbReference type="Proteomes" id="UP000887116"/>
    </source>
</evidence>
<organism evidence="1 2">
    <name type="scientific">Trichonephila clavata</name>
    <name type="common">Joro spider</name>
    <name type="synonym">Nephila clavata</name>
    <dbReference type="NCBI Taxonomy" id="2740835"/>
    <lineage>
        <taxon>Eukaryota</taxon>
        <taxon>Metazoa</taxon>
        <taxon>Ecdysozoa</taxon>
        <taxon>Arthropoda</taxon>
        <taxon>Chelicerata</taxon>
        <taxon>Arachnida</taxon>
        <taxon>Araneae</taxon>
        <taxon>Araneomorphae</taxon>
        <taxon>Entelegynae</taxon>
        <taxon>Araneoidea</taxon>
        <taxon>Nephilidae</taxon>
        <taxon>Trichonephila</taxon>
    </lineage>
</organism>
<gene>
    <name evidence="1" type="ORF">TNCT_556821</name>
</gene>
<proteinExistence type="predicted"/>
<dbReference type="OrthoDB" id="7343836at2759"/>
<name>A0A8X6HUX1_TRICU</name>
<dbReference type="Proteomes" id="UP000887116">
    <property type="component" value="Unassembled WGS sequence"/>
</dbReference>
<protein>
    <submittedName>
        <fullName evidence="1">Uncharacterized protein</fullName>
    </submittedName>
</protein>